<dbReference type="AlphaFoldDB" id="A0A4U5ML62"/>
<proteinExistence type="predicted"/>
<dbReference type="Pfam" id="PF13639">
    <property type="entry name" value="zf-RING_2"/>
    <property type="match status" value="1"/>
</dbReference>
<reference evidence="6 7" key="2">
    <citation type="journal article" date="2019" name="G3 (Bethesda)">
        <title>Hybrid Assembly of the Genome of the Entomopathogenic Nematode Steinernema carpocapsae Identifies the X-Chromosome.</title>
        <authorList>
            <person name="Serra L."/>
            <person name="Macchietto M."/>
            <person name="Macias-Munoz A."/>
            <person name="McGill C.J."/>
            <person name="Rodriguez I.M."/>
            <person name="Rodriguez B."/>
            <person name="Murad R."/>
            <person name="Mortazavi A."/>
        </authorList>
    </citation>
    <scope>NUCLEOTIDE SEQUENCE [LARGE SCALE GENOMIC DNA]</scope>
    <source>
        <strain evidence="6 7">ALL</strain>
    </source>
</reference>
<evidence type="ECO:0000259" key="5">
    <source>
        <dbReference type="PROSITE" id="PS50089"/>
    </source>
</evidence>
<reference evidence="6 7" key="1">
    <citation type="journal article" date="2015" name="Genome Biol.">
        <title>Comparative genomics of Steinernema reveals deeply conserved gene regulatory networks.</title>
        <authorList>
            <person name="Dillman A.R."/>
            <person name="Macchietto M."/>
            <person name="Porter C.F."/>
            <person name="Rogers A."/>
            <person name="Williams B."/>
            <person name="Antoshechkin I."/>
            <person name="Lee M.M."/>
            <person name="Goodwin Z."/>
            <person name="Lu X."/>
            <person name="Lewis E.E."/>
            <person name="Goodrich-Blair H."/>
            <person name="Stock S.P."/>
            <person name="Adams B.J."/>
            <person name="Sternberg P.W."/>
            <person name="Mortazavi A."/>
        </authorList>
    </citation>
    <scope>NUCLEOTIDE SEQUENCE [LARGE SCALE GENOMIC DNA]</scope>
    <source>
        <strain evidence="6 7">ALL</strain>
    </source>
</reference>
<evidence type="ECO:0000256" key="1">
    <source>
        <dbReference type="ARBA" id="ARBA00022771"/>
    </source>
</evidence>
<dbReference type="GO" id="GO:0090734">
    <property type="term" value="C:site of DNA damage"/>
    <property type="evidence" value="ECO:0007669"/>
    <property type="project" value="TreeGrafter"/>
</dbReference>
<evidence type="ECO:0000313" key="7">
    <source>
        <dbReference type="Proteomes" id="UP000298663"/>
    </source>
</evidence>
<feature type="compositionally biased region" description="Low complexity" evidence="4">
    <location>
        <begin position="211"/>
        <end position="222"/>
    </location>
</feature>
<evidence type="ECO:0000313" key="6">
    <source>
        <dbReference type="EMBL" id="TKR70052.1"/>
    </source>
</evidence>
<sequence length="238" mass="26824">MSSSSFARFNCQICLDWLSESSETSSLLCGHVFHAACISHLIPEDPRCPSCRIPIQVDQIRRSFFSCAAFDQSRLQDDLDLAYRTISHLESLVRELTEEIEGAEEEDEEYEPRTLDYEHNEEGSEEEAYSGEETIEIEAGGMIHRLPISTEIKLTVTRDGAVVKRVILDAFGTSRETETASEDLSQESTPRAEESGEGPSAAKKSREEYSSRASESSSSSFRTPRRKIAMRRVRSLHF</sequence>
<organism evidence="6 7">
    <name type="scientific">Steinernema carpocapsae</name>
    <name type="common">Entomopathogenic nematode</name>
    <dbReference type="NCBI Taxonomy" id="34508"/>
    <lineage>
        <taxon>Eukaryota</taxon>
        <taxon>Metazoa</taxon>
        <taxon>Ecdysozoa</taxon>
        <taxon>Nematoda</taxon>
        <taxon>Chromadorea</taxon>
        <taxon>Rhabditida</taxon>
        <taxon>Tylenchina</taxon>
        <taxon>Panagrolaimomorpha</taxon>
        <taxon>Strongyloidoidea</taxon>
        <taxon>Steinernematidae</taxon>
        <taxon>Steinernema</taxon>
    </lineage>
</organism>
<dbReference type="Proteomes" id="UP000298663">
    <property type="component" value="Unassembled WGS sequence"/>
</dbReference>
<keyword evidence="2" id="KW-0862">Zinc</keyword>
<dbReference type="GO" id="GO:0061630">
    <property type="term" value="F:ubiquitin protein ligase activity"/>
    <property type="evidence" value="ECO:0007669"/>
    <property type="project" value="TreeGrafter"/>
</dbReference>
<evidence type="ECO:0000256" key="2">
    <source>
        <dbReference type="ARBA" id="ARBA00022833"/>
    </source>
</evidence>
<keyword evidence="1 3" id="KW-0863">Zinc-finger</keyword>
<gene>
    <name evidence="6" type="ORF">L596_022121</name>
</gene>
<dbReference type="PROSITE" id="PS50089">
    <property type="entry name" value="ZF_RING_2"/>
    <property type="match status" value="1"/>
</dbReference>
<feature type="domain" description="RING-type" evidence="5">
    <location>
        <begin position="11"/>
        <end position="52"/>
    </location>
</feature>
<dbReference type="PANTHER" id="PTHR46569">
    <property type="entry name" value="E3 UBIQUITIN-PROTEIN LIGASE TRAIP"/>
    <property type="match status" value="1"/>
</dbReference>
<keyword evidence="1 3" id="KW-0479">Metal-binding</keyword>
<dbReference type="GO" id="GO:0031297">
    <property type="term" value="P:replication fork processing"/>
    <property type="evidence" value="ECO:0007669"/>
    <property type="project" value="TreeGrafter"/>
</dbReference>
<dbReference type="EMBL" id="AZBU02000007">
    <property type="protein sequence ID" value="TKR70052.1"/>
    <property type="molecule type" value="Genomic_DNA"/>
</dbReference>
<dbReference type="Gene3D" id="3.30.40.10">
    <property type="entry name" value="Zinc/RING finger domain, C3HC4 (zinc finger)"/>
    <property type="match status" value="1"/>
</dbReference>
<evidence type="ECO:0000256" key="4">
    <source>
        <dbReference type="SAM" id="MobiDB-lite"/>
    </source>
</evidence>
<protein>
    <recommendedName>
        <fullName evidence="5">RING-type domain-containing protein</fullName>
    </recommendedName>
</protein>
<dbReference type="GO" id="GO:0005634">
    <property type="term" value="C:nucleus"/>
    <property type="evidence" value="ECO:0007669"/>
    <property type="project" value="TreeGrafter"/>
</dbReference>
<name>A0A4U5ML62_STECR</name>
<dbReference type="SUPFAM" id="SSF57850">
    <property type="entry name" value="RING/U-box"/>
    <property type="match status" value="1"/>
</dbReference>
<dbReference type="SMART" id="SM00184">
    <property type="entry name" value="RING"/>
    <property type="match status" value="1"/>
</dbReference>
<dbReference type="OrthoDB" id="8043741at2759"/>
<dbReference type="InterPro" id="IPR052639">
    <property type="entry name" value="TRAIP_ubiq-protein_ligase"/>
</dbReference>
<feature type="region of interest" description="Disordered" evidence="4">
    <location>
        <begin position="99"/>
        <end position="131"/>
    </location>
</feature>
<feature type="compositionally biased region" description="Basic and acidic residues" evidence="4">
    <location>
        <begin position="111"/>
        <end position="122"/>
    </location>
</feature>
<dbReference type="InterPro" id="IPR013083">
    <property type="entry name" value="Znf_RING/FYVE/PHD"/>
</dbReference>
<dbReference type="GO" id="GO:0008270">
    <property type="term" value="F:zinc ion binding"/>
    <property type="evidence" value="ECO:0007669"/>
    <property type="project" value="UniProtKB-KW"/>
</dbReference>
<dbReference type="GO" id="GO:0016567">
    <property type="term" value="P:protein ubiquitination"/>
    <property type="evidence" value="ECO:0007669"/>
    <property type="project" value="TreeGrafter"/>
</dbReference>
<evidence type="ECO:0000256" key="3">
    <source>
        <dbReference type="PROSITE-ProRule" id="PRU00175"/>
    </source>
</evidence>
<dbReference type="InterPro" id="IPR001841">
    <property type="entry name" value="Znf_RING"/>
</dbReference>
<feature type="compositionally biased region" description="Acidic residues" evidence="4">
    <location>
        <begin position="99"/>
        <end position="110"/>
    </location>
</feature>
<feature type="region of interest" description="Disordered" evidence="4">
    <location>
        <begin position="175"/>
        <end position="228"/>
    </location>
</feature>
<dbReference type="PANTHER" id="PTHR46569:SF1">
    <property type="entry name" value="E3 UBIQUITIN-PROTEIN LIGASE RFWD3-RELATED"/>
    <property type="match status" value="1"/>
</dbReference>
<keyword evidence="7" id="KW-1185">Reference proteome</keyword>
<comment type="caution">
    <text evidence="6">The sequence shown here is derived from an EMBL/GenBank/DDBJ whole genome shotgun (WGS) entry which is preliminary data.</text>
</comment>
<accession>A0A4U5ML62</accession>